<keyword evidence="2" id="KW-1133">Transmembrane helix</keyword>
<evidence type="ECO:0000256" key="2">
    <source>
        <dbReference type="SAM" id="Phobius"/>
    </source>
</evidence>
<dbReference type="EMBL" id="WVTA01000016">
    <property type="protein sequence ID" value="KAK3201384.1"/>
    <property type="molecule type" value="Genomic_DNA"/>
</dbReference>
<feature type="chain" id="PRO_5043032940" evidence="3">
    <location>
        <begin position="20"/>
        <end position="363"/>
    </location>
</feature>
<keyword evidence="5" id="KW-1185">Reference proteome</keyword>
<keyword evidence="2" id="KW-0812">Transmembrane</keyword>
<evidence type="ECO:0000256" key="1">
    <source>
        <dbReference type="SAM" id="MobiDB-lite"/>
    </source>
</evidence>
<keyword evidence="2" id="KW-0472">Membrane</keyword>
<dbReference type="Proteomes" id="UP001280581">
    <property type="component" value="Unassembled WGS sequence"/>
</dbReference>
<accession>A0AAN6LN45</accession>
<gene>
    <name evidence="4" type="ORF">GRF29_185g761786</name>
</gene>
<protein>
    <submittedName>
        <fullName evidence="4">Uncharacterized protein</fullName>
    </submittedName>
</protein>
<keyword evidence="3" id="KW-0732">Signal</keyword>
<dbReference type="AlphaFoldDB" id="A0AAN6LN45"/>
<evidence type="ECO:0000313" key="4">
    <source>
        <dbReference type="EMBL" id="KAK3201384.1"/>
    </source>
</evidence>
<organism evidence="4 5">
    <name type="scientific">Pseudopithomyces chartarum</name>
    <dbReference type="NCBI Taxonomy" id="1892770"/>
    <lineage>
        <taxon>Eukaryota</taxon>
        <taxon>Fungi</taxon>
        <taxon>Dikarya</taxon>
        <taxon>Ascomycota</taxon>
        <taxon>Pezizomycotina</taxon>
        <taxon>Dothideomycetes</taxon>
        <taxon>Pleosporomycetidae</taxon>
        <taxon>Pleosporales</taxon>
        <taxon>Massarineae</taxon>
        <taxon>Didymosphaeriaceae</taxon>
        <taxon>Pseudopithomyces</taxon>
    </lineage>
</organism>
<comment type="caution">
    <text evidence="4">The sequence shown here is derived from an EMBL/GenBank/DDBJ whole genome shotgun (WGS) entry which is preliminary data.</text>
</comment>
<evidence type="ECO:0000256" key="3">
    <source>
        <dbReference type="SAM" id="SignalP"/>
    </source>
</evidence>
<feature type="transmembrane region" description="Helical" evidence="2">
    <location>
        <begin position="318"/>
        <end position="340"/>
    </location>
</feature>
<evidence type="ECO:0000313" key="5">
    <source>
        <dbReference type="Proteomes" id="UP001280581"/>
    </source>
</evidence>
<name>A0AAN6LN45_9PLEO</name>
<reference evidence="4 5" key="1">
    <citation type="submission" date="2021-02" db="EMBL/GenBank/DDBJ databases">
        <title>Genome assembly of Pseudopithomyces chartarum.</title>
        <authorList>
            <person name="Jauregui R."/>
            <person name="Singh J."/>
            <person name="Voisey C."/>
        </authorList>
    </citation>
    <scope>NUCLEOTIDE SEQUENCE [LARGE SCALE GENOMIC DNA]</scope>
    <source>
        <strain evidence="4 5">AGR01</strain>
    </source>
</reference>
<feature type="signal peptide" evidence="3">
    <location>
        <begin position="1"/>
        <end position="19"/>
    </location>
</feature>
<sequence>MLFNNALLGALVLATHASAKPPTANALFKRSADIEGLLRNDANMMASFAKRSTDIEDLLGHDAKMMASLTKRQDASGAGPAPQISTTPASGDAAKADLAKWEEQTKAACGTALTALNGQASNPSGIAVCYNLPFLDNQTGIFQAELRMYNISAPIDPWVGVTASDVSMALSYLGATVQTMNGTFTKRDAADLSYPPIKQRGVEGSLVERQTAAPNELKVLMYVGKINSNLMGSAMTQATLQPLLIPTIELSAKNPTSGQDVKATLSSQEASFVNGVFAKQTTGTPTDAAALASASAAVISAAPFVVPGQRLDPRVTKAGVIVTLVWTVGFIGVVGLGTYGRIQFREQYRRRVKNEAARTMRTI</sequence>
<feature type="region of interest" description="Disordered" evidence="1">
    <location>
        <begin position="70"/>
        <end position="93"/>
    </location>
</feature>
<proteinExistence type="predicted"/>